<evidence type="ECO:0000313" key="1">
    <source>
        <dbReference type="EMBL" id="ERL07651.1"/>
    </source>
</evidence>
<dbReference type="SUPFAM" id="SSF89623">
    <property type="entry name" value="Ribose/Galactose isomerase RpiB/AlsB"/>
    <property type="match status" value="1"/>
</dbReference>
<dbReference type="GO" id="GO:0016853">
    <property type="term" value="F:isomerase activity"/>
    <property type="evidence" value="ECO:0007669"/>
    <property type="project" value="UniProtKB-KW"/>
</dbReference>
<reference evidence="1 2" key="1">
    <citation type="submission" date="2013-08" db="EMBL/GenBank/DDBJ databases">
        <authorList>
            <person name="Durkin A.S."/>
            <person name="Haft D.R."/>
            <person name="McCorrison J."/>
            <person name="Torralba M."/>
            <person name="Gillis M."/>
            <person name="Haft D.H."/>
            <person name="Methe B."/>
            <person name="Sutton G."/>
            <person name="Nelson K.E."/>
        </authorList>
    </citation>
    <scope>NUCLEOTIDE SEQUENCE [LARGE SCALE GENOMIC DNA]</scope>
    <source>
        <strain evidence="1 2">F0195</strain>
    </source>
</reference>
<keyword evidence="2" id="KW-1185">Reference proteome</keyword>
<evidence type="ECO:0000313" key="2">
    <source>
        <dbReference type="Proteomes" id="UP000016638"/>
    </source>
</evidence>
<dbReference type="Gene3D" id="3.40.1400.10">
    <property type="entry name" value="Sugar-phosphate isomerase, RpiB/LacA/LacB"/>
    <property type="match status" value="1"/>
</dbReference>
<sequence>MEIARDIVDAWLGATYEGGCHQARIETISEIEETQRLRVVNGA</sequence>
<proteinExistence type="predicted"/>
<dbReference type="PATRIC" id="fig|1125712.3.peg.1611"/>
<gene>
    <name evidence="1" type="ORF">HMPREF1316_2268</name>
</gene>
<protein>
    <submittedName>
        <fullName evidence="1">Ribose-5-phosphate isomerase B family protein</fullName>
    </submittedName>
</protein>
<dbReference type="GO" id="GO:0005975">
    <property type="term" value="P:carbohydrate metabolic process"/>
    <property type="evidence" value="ECO:0007669"/>
    <property type="project" value="InterPro"/>
</dbReference>
<dbReference type="AlphaFoldDB" id="U2V4Q8"/>
<dbReference type="InterPro" id="IPR036569">
    <property type="entry name" value="RpiB_LacA_LacB_sf"/>
</dbReference>
<organism evidence="1 2">
    <name type="scientific">Olsenella profusa F0195</name>
    <dbReference type="NCBI Taxonomy" id="1125712"/>
    <lineage>
        <taxon>Bacteria</taxon>
        <taxon>Bacillati</taxon>
        <taxon>Actinomycetota</taxon>
        <taxon>Coriobacteriia</taxon>
        <taxon>Coriobacteriales</taxon>
        <taxon>Atopobiaceae</taxon>
        <taxon>Olsenella</taxon>
    </lineage>
</organism>
<comment type="caution">
    <text evidence="1">The sequence shown here is derived from an EMBL/GenBank/DDBJ whole genome shotgun (WGS) entry which is preliminary data.</text>
</comment>
<accession>U2V4Q8</accession>
<dbReference type="RefSeq" id="WP_021726490.1">
    <property type="nucleotide sequence ID" value="NZ_AWEZ01000056.1"/>
</dbReference>
<dbReference type="Proteomes" id="UP000016638">
    <property type="component" value="Unassembled WGS sequence"/>
</dbReference>
<name>U2V4Q8_9ACTN</name>
<dbReference type="EMBL" id="AWEZ01000056">
    <property type="protein sequence ID" value="ERL07651.1"/>
    <property type="molecule type" value="Genomic_DNA"/>
</dbReference>
<keyword evidence="1" id="KW-0413">Isomerase</keyword>